<gene>
    <name evidence="4" type="ORF">DWU89_13640</name>
    <name evidence="3" type="ORF">H8784_13285</name>
</gene>
<dbReference type="InterPro" id="IPR027383">
    <property type="entry name" value="Znf_put"/>
</dbReference>
<name>A0A3D8HCH5_9BACT</name>
<keyword evidence="1" id="KW-0812">Transmembrane</keyword>
<feature type="transmembrane region" description="Helical" evidence="1">
    <location>
        <begin position="66"/>
        <end position="87"/>
    </location>
</feature>
<dbReference type="EMBL" id="JACRTI010000034">
    <property type="protein sequence ID" value="MBC8602686.1"/>
    <property type="molecule type" value="Genomic_DNA"/>
</dbReference>
<dbReference type="Proteomes" id="UP000256321">
    <property type="component" value="Unassembled WGS sequence"/>
</dbReference>
<evidence type="ECO:0000256" key="1">
    <source>
        <dbReference type="SAM" id="Phobius"/>
    </source>
</evidence>
<organism evidence="4 5">
    <name type="scientific">Parabacteroides acidifaciens</name>
    <dbReference type="NCBI Taxonomy" id="2290935"/>
    <lineage>
        <taxon>Bacteria</taxon>
        <taxon>Pseudomonadati</taxon>
        <taxon>Bacteroidota</taxon>
        <taxon>Bacteroidia</taxon>
        <taxon>Bacteroidales</taxon>
        <taxon>Tannerellaceae</taxon>
        <taxon>Parabacteroides</taxon>
    </lineage>
</organism>
<keyword evidence="6" id="KW-1185">Reference proteome</keyword>
<feature type="domain" description="Putative zinc-finger" evidence="2">
    <location>
        <begin position="11"/>
        <end position="39"/>
    </location>
</feature>
<dbReference type="InterPro" id="IPR041916">
    <property type="entry name" value="Anti_sigma_zinc_sf"/>
</dbReference>
<evidence type="ECO:0000313" key="4">
    <source>
        <dbReference type="EMBL" id="RDU48581.1"/>
    </source>
</evidence>
<dbReference type="EMBL" id="QREV01000034">
    <property type="protein sequence ID" value="RDU48581.1"/>
    <property type="molecule type" value="Genomic_DNA"/>
</dbReference>
<sequence>MDDCKEHKDKQLQDYFLNRLSPEETASFQFHLLHCEACRIKLERMRRLANEEEEVVSPARRLDFSLFTRVAAVAGLLVLLAGGGYYFTHIPSDEDLHLEMNEPPVFHSGDSVVMDTDSTVVETKEKEEQDAE</sequence>
<comment type="caution">
    <text evidence="4">The sequence shown here is derived from an EMBL/GenBank/DDBJ whole genome shotgun (WGS) entry which is preliminary data.</text>
</comment>
<evidence type="ECO:0000259" key="2">
    <source>
        <dbReference type="Pfam" id="PF13490"/>
    </source>
</evidence>
<dbReference type="Pfam" id="PF13490">
    <property type="entry name" value="zf-HC2"/>
    <property type="match status" value="1"/>
</dbReference>
<keyword evidence="1" id="KW-1133">Transmembrane helix</keyword>
<evidence type="ECO:0000313" key="5">
    <source>
        <dbReference type="Proteomes" id="UP000256321"/>
    </source>
</evidence>
<keyword evidence="1" id="KW-0472">Membrane</keyword>
<accession>A0A3D8HCH5</accession>
<evidence type="ECO:0000313" key="3">
    <source>
        <dbReference type="EMBL" id="MBC8602686.1"/>
    </source>
</evidence>
<proteinExistence type="predicted"/>
<evidence type="ECO:0000313" key="6">
    <source>
        <dbReference type="Proteomes" id="UP000629596"/>
    </source>
</evidence>
<reference evidence="4 5" key="1">
    <citation type="submission" date="2018-07" db="EMBL/GenBank/DDBJ databases">
        <title>Parabacteroides acidifaciens nov. sp., isolated from human feces.</title>
        <authorList>
            <person name="Wang Y.J."/>
        </authorList>
    </citation>
    <scope>NUCLEOTIDE SEQUENCE [LARGE SCALE GENOMIC DNA]</scope>
    <source>
        <strain evidence="4 5">426-9</strain>
    </source>
</reference>
<protein>
    <submittedName>
        <fullName evidence="4">Zf-HC2 domain-containing protein</fullName>
    </submittedName>
</protein>
<reference evidence="3 6" key="2">
    <citation type="submission" date="2020-08" db="EMBL/GenBank/DDBJ databases">
        <title>Genome public.</title>
        <authorList>
            <person name="Liu C."/>
            <person name="Sun Q."/>
        </authorList>
    </citation>
    <scope>NUCLEOTIDE SEQUENCE [LARGE SCALE GENOMIC DNA]</scope>
    <source>
        <strain evidence="3 6">426_9</strain>
    </source>
</reference>
<dbReference type="RefSeq" id="WP_115500179.1">
    <property type="nucleotide sequence ID" value="NZ_JACRTI010000034.1"/>
</dbReference>
<dbReference type="AlphaFoldDB" id="A0A3D8HCH5"/>
<dbReference type="Gene3D" id="1.10.10.1320">
    <property type="entry name" value="Anti-sigma factor, zinc-finger domain"/>
    <property type="match status" value="1"/>
</dbReference>
<dbReference type="Proteomes" id="UP000629596">
    <property type="component" value="Unassembled WGS sequence"/>
</dbReference>